<keyword evidence="3" id="KW-1185">Reference proteome</keyword>
<comment type="caution">
    <text evidence="2">The sequence shown here is derived from an EMBL/GenBank/DDBJ whole genome shotgun (WGS) entry which is preliminary data.</text>
</comment>
<organism evidence="2 3">
    <name type="scientific">Rheinheimera muenzenbergensis</name>
    <dbReference type="NCBI Taxonomy" id="1193628"/>
    <lineage>
        <taxon>Bacteria</taxon>
        <taxon>Pseudomonadati</taxon>
        <taxon>Pseudomonadota</taxon>
        <taxon>Gammaproteobacteria</taxon>
        <taxon>Chromatiales</taxon>
        <taxon>Chromatiaceae</taxon>
        <taxon>Rheinheimera</taxon>
    </lineage>
</organism>
<name>A0ABU8C457_9GAMM</name>
<evidence type="ECO:0008006" key="4">
    <source>
        <dbReference type="Google" id="ProtNLM"/>
    </source>
</evidence>
<dbReference type="Proteomes" id="UP001375382">
    <property type="component" value="Unassembled WGS sequence"/>
</dbReference>
<dbReference type="EMBL" id="JALAAR010000003">
    <property type="protein sequence ID" value="MEH8016448.1"/>
    <property type="molecule type" value="Genomic_DNA"/>
</dbReference>
<protein>
    <recommendedName>
        <fullName evidence="4">DUF3325 domain-containing protein</fullName>
    </recommendedName>
</protein>
<feature type="transmembrane region" description="Helical" evidence="1">
    <location>
        <begin position="59"/>
        <end position="81"/>
    </location>
</feature>
<evidence type="ECO:0000313" key="2">
    <source>
        <dbReference type="EMBL" id="MEH8016448.1"/>
    </source>
</evidence>
<reference evidence="2 3" key="1">
    <citation type="journal article" date="2023" name="Ecotoxicol. Environ. Saf.">
        <title>Mercury remediation potential of mercury-resistant strain Rheinheimera metallidurans sp. nov. isolated from a municipal waste dumping site.</title>
        <authorList>
            <person name="Yadav V."/>
            <person name="Manjhi A."/>
            <person name="Vadakedath N."/>
        </authorList>
    </citation>
    <scope>NUCLEOTIDE SEQUENCE [LARGE SCALE GENOMIC DNA]</scope>
    <source>
        <strain evidence="2 3">E-49</strain>
    </source>
</reference>
<feature type="transmembrane region" description="Helical" evidence="1">
    <location>
        <begin position="87"/>
        <end position="108"/>
    </location>
</feature>
<proteinExistence type="predicted"/>
<keyword evidence="1" id="KW-0472">Membrane</keyword>
<sequence>MLIKFIALQLVWFGSAAWYCSSDKQQLLRRPLARNVAALALLTGTVGAVLLLCQLYPWLAASFSVLTLLMFCWCLLALLSAHWPKALSTLGAGALLMTLLALLGGANVA</sequence>
<keyword evidence="1" id="KW-0812">Transmembrane</keyword>
<accession>A0ABU8C457</accession>
<feature type="transmembrane region" description="Helical" evidence="1">
    <location>
        <begin position="32"/>
        <end position="52"/>
    </location>
</feature>
<gene>
    <name evidence="2" type="ORF">MN202_04340</name>
</gene>
<dbReference type="RefSeq" id="WP_335734868.1">
    <property type="nucleotide sequence ID" value="NZ_JALAAR010000003.1"/>
</dbReference>
<evidence type="ECO:0000313" key="3">
    <source>
        <dbReference type="Proteomes" id="UP001375382"/>
    </source>
</evidence>
<evidence type="ECO:0000256" key="1">
    <source>
        <dbReference type="SAM" id="Phobius"/>
    </source>
</evidence>
<keyword evidence="1" id="KW-1133">Transmembrane helix</keyword>